<sequence length="54" mass="5908">TDKVYQTYVPAPESSYMLSSLTTPANYKLTVQPVVNGHAGEEFQPWKVASPHAA</sequence>
<accession>A0A8S4A1H7</accession>
<organism evidence="1 2">
    <name type="scientific">Candidula unifasciata</name>
    <dbReference type="NCBI Taxonomy" id="100452"/>
    <lineage>
        <taxon>Eukaryota</taxon>
        <taxon>Metazoa</taxon>
        <taxon>Spiralia</taxon>
        <taxon>Lophotrochozoa</taxon>
        <taxon>Mollusca</taxon>
        <taxon>Gastropoda</taxon>
        <taxon>Heterobranchia</taxon>
        <taxon>Euthyneura</taxon>
        <taxon>Panpulmonata</taxon>
        <taxon>Eupulmonata</taxon>
        <taxon>Stylommatophora</taxon>
        <taxon>Helicina</taxon>
        <taxon>Helicoidea</taxon>
        <taxon>Geomitridae</taxon>
        <taxon>Candidula</taxon>
    </lineage>
</organism>
<protein>
    <submittedName>
        <fullName evidence="1">Uncharacterized protein</fullName>
    </submittedName>
</protein>
<feature type="non-terminal residue" evidence="1">
    <location>
        <position position="54"/>
    </location>
</feature>
<comment type="caution">
    <text evidence="1">The sequence shown here is derived from an EMBL/GenBank/DDBJ whole genome shotgun (WGS) entry which is preliminary data.</text>
</comment>
<evidence type="ECO:0000313" key="2">
    <source>
        <dbReference type="Proteomes" id="UP000678393"/>
    </source>
</evidence>
<gene>
    <name evidence="1" type="ORF">CUNI_LOCUS17889</name>
</gene>
<dbReference type="AlphaFoldDB" id="A0A8S4A1H7"/>
<dbReference type="Proteomes" id="UP000678393">
    <property type="component" value="Unassembled WGS sequence"/>
</dbReference>
<dbReference type="EMBL" id="CAJHNH020005278">
    <property type="protein sequence ID" value="CAG5132331.1"/>
    <property type="molecule type" value="Genomic_DNA"/>
</dbReference>
<proteinExistence type="predicted"/>
<evidence type="ECO:0000313" key="1">
    <source>
        <dbReference type="EMBL" id="CAG5132331.1"/>
    </source>
</evidence>
<reference evidence="1" key="1">
    <citation type="submission" date="2021-04" db="EMBL/GenBank/DDBJ databases">
        <authorList>
            <consortium name="Molecular Ecology Group"/>
        </authorList>
    </citation>
    <scope>NUCLEOTIDE SEQUENCE</scope>
</reference>
<keyword evidence="2" id="KW-1185">Reference proteome</keyword>
<name>A0A8S4A1H7_9EUPU</name>
<feature type="non-terminal residue" evidence="1">
    <location>
        <position position="1"/>
    </location>
</feature>